<protein>
    <submittedName>
        <fullName evidence="2">Uncharacterized protein</fullName>
    </submittedName>
</protein>
<name>A0A0C3M068_9AGAM</name>
<feature type="region of interest" description="Disordered" evidence="1">
    <location>
        <begin position="1"/>
        <end position="53"/>
    </location>
</feature>
<feature type="compositionally biased region" description="Basic and acidic residues" evidence="1">
    <location>
        <begin position="25"/>
        <end position="37"/>
    </location>
</feature>
<dbReference type="AlphaFoldDB" id="A0A0C3M068"/>
<evidence type="ECO:0000256" key="1">
    <source>
        <dbReference type="SAM" id="MobiDB-lite"/>
    </source>
</evidence>
<feature type="compositionally biased region" description="Polar residues" evidence="1">
    <location>
        <begin position="91"/>
        <end position="100"/>
    </location>
</feature>
<dbReference type="HOGENOM" id="CLU_2308157_0_0_1"/>
<keyword evidence="3" id="KW-1185">Reference proteome</keyword>
<dbReference type="EMBL" id="KN823015">
    <property type="protein sequence ID" value="KIO27037.1"/>
    <property type="molecule type" value="Genomic_DNA"/>
</dbReference>
<feature type="region of interest" description="Disordered" evidence="1">
    <location>
        <begin position="67"/>
        <end position="100"/>
    </location>
</feature>
<organism evidence="2 3">
    <name type="scientific">Tulasnella calospora MUT 4182</name>
    <dbReference type="NCBI Taxonomy" id="1051891"/>
    <lineage>
        <taxon>Eukaryota</taxon>
        <taxon>Fungi</taxon>
        <taxon>Dikarya</taxon>
        <taxon>Basidiomycota</taxon>
        <taxon>Agaricomycotina</taxon>
        <taxon>Agaricomycetes</taxon>
        <taxon>Cantharellales</taxon>
        <taxon>Tulasnellaceae</taxon>
        <taxon>Tulasnella</taxon>
    </lineage>
</organism>
<sequence>MVILHIPQHSSRKPDVRPKQNTRRGFRESAKAPEHRSVTSAISPIEDFRPVADDRTSTVPVHVFLGNETPEPLGLEGSSKTAAKRPLLIYPTSQPFRNRS</sequence>
<proteinExistence type="predicted"/>
<gene>
    <name evidence="2" type="ORF">M407DRAFT_243494</name>
</gene>
<reference evidence="3" key="2">
    <citation type="submission" date="2015-01" db="EMBL/GenBank/DDBJ databases">
        <title>Evolutionary Origins and Diversification of the Mycorrhizal Mutualists.</title>
        <authorList>
            <consortium name="DOE Joint Genome Institute"/>
            <consortium name="Mycorrhizal Genomics Consortium"/>
            <person name="Kohler A."/>
            <person name="Kuo A."/>
            <person name="Nagy L.G."/>
            <person name="Floudas D."/>
            <person name="Copeland A."/>
            <person name="Barry K.W."/>
            <person name="Cichocki N."/>
            <person name="Veneault-Fourrey C."/>
            <person name="LaButti K."/>
            <person name="Lindquist E.A."/>
            <person name="Lipzen A."/>
            <person name="Lundell T."/>
            <person name="Morin E."/>
            <person name="Murat C."/>
            <person name="Riley R."/>
            <person name="Ohm R."/>
            <person name="Sun H."/>
            <person name="Tunlid A."/>
            <person name="Henrissat B."/>
            <person name="Grigoriev I.V."/>
            <person name="Hibbett D.S."/>
            <person name="Martin F."/>
        </authorList>
    </citation>
    <scope>NUCLEOTIDE SEQUENCE [LARGE SCALE GENOMIC DNA]</scope>
    <source>
        <strain evidence="3">MUT 4182</strain>
    </source>
</reference>
<reference evidence="2 3" key="1">
    <citation type="submission" date="2014-04" db="EMBL/GenBank/DDBJ databases">
        <authorList>
            <consortium name="DOE Joint Genome Institute"/>
            <person name="Kuo A."/>
            <person name="Girlanda M."/>
            <person name="Perotto S."/>
            <person name="Kohler A."/>
            <person name="Nagy L.G."/>
            <person name="Floudas D."/>
            <person name="Copeland A."/>
            <person name="Barry K.W."/>
            <person name="Cichocki N."/>
            <person name="Veneault-Fourrey C."/>
            <person name="LaButti K."/>
            <person name="Lindquist E.A."/>
            <person name="Lipzen A."/>
            <person name="Lundell T."/>
            <person name="Morin E."/>
            <person name="Murat C."/>
            <person name="Sun H."/>
            <person name="Tunlid A."/>
            <person name="Henrissat B."/>
            <person name="Grigoriev I.V."/>
            <person name="Hibbett D.S."/>
            <person name="Martin F."/>
            <person name="Nordberg H.P."/>
            <person name="Cantor M.N."/>
            <person name="Hua S.X."/>
        </authorList>
    </citation>
    <scope>NUCLEOTIDE SEQUENCE [LARGE SCALE GENOMIC DNA]</scope>
    <source>
        <strain evidence="2 3">MUT 4182</strain>
    </source>
</reference>
<evidence type="ECO:0000313" key="2">
    <source>
        <dbReference type="EMBL" id="KIO27037.1"/>
    </source>
</evidence>
<dbReference type="Proteomes" id="UP000054248">
    <property type="component" value="Unassembled WGS sequence"/>
</dbReference>
<accession>A0A0C3M068</accession>
<evidence type="ECO:0000313" key="3">
    <source>
        <dbReference type="Proteomes" id="UP000054248"/>
    </source>
</evidence>